<feature type="signal peptide" evidence="2">
    <location>
        <begin position="1"/>
        <end position="18"/>
    </location>
</feature>
<keyword evidence="2" id="KW-0732">Signal</keyword>
<proteinExistence type="predicted"/>
<keyword evidence="4" id="KW-1185">Reference proteome</keyword>
<evidence type="ECO:0008006" key="5">
    <source>
        <dbReference type="Google" id="ProtNLM"/>
    </source>
</evidence>
<dbReference type="AlphaFoldDB" id="A0A2G5VC93"/>
<feature type="chain" id="PRO_5013869035" description="SCP domain-containing protein" evidence="2">
    <location>
        <begin position="19"/>
        <end position="1100"/>
    </location>
</feature>
<evidence type="ECO:0000256" key="2">
    <source>
        <dbReference type="SAM" id="SignalP"/>
    </source>
</evidence>
<evidence type="ECO:0000313" key="3">
    <source>
        <dbReference type="EMBL" id="PIC49301.1"/>
    </source>
</evidence>
<name>A0A2G5VC93_9PELO</name>
<gene>
    <name evidence="3" type="primary">Cnig_chr_II.g7955</name>
    <name evidence="3" type="ORF">B9Z55_007955</name>
</gene>
<dbReference type="Proteomes" id="UP000230233">
    <property type="component" value="Chromosome II"/>
</dbReference>
<dbReference type="OrthoDB" id="5909980at2759"/>
<accession>A0A2G5VC93</accession>
<evidence type="ECO:0000313" key="4">
    <source>
        <dbReference type="Proteomes" id="UP000230233"/>
    </source>
</evidence>
<feature type="compositionally biased region" description="Basic and acidic residues" evidence="1">
    <location>
        <begin position="1039"/>
        <end position="1049"/>
    </location>
</feature>
<dbReference type="EMBL" id="PDUG01000002">
    <property type="protein sequence ID" value="PIC49301.1"/>
    <property type="molecule type" value="Genomic_DNA"/>
</dbReference>
<evidence type="ECO:0000256" key="1">
    <source>
        <dbReference type="SAM" id="MobiDB-lite"/>
    </source>
</evidence>
<comment type="caution">
    <text evidence="3">The sequence shown here is derived from an EMBL/GenBank/DDBJ whole genome shotgun (WGS) entry which is preliminary data.</text>
</comment>
<feature type="compositionally biased region" description="Low complexity" evidence="1">
    <location>
        <begin position="1059"/>
        <end position="1074"/>
    </location>
</feature>
<dbReference type="Gene3D" id="3.40.33.10">
    <property type="entry name" value="CAP"/>
    <property type="match status" value="2"/>
</dbReference>
<dbReference type="InterPro" id="IPR035940">
    <property type="entry name" value="CAP_sf"/>
</dbReference>
<protein>
    <recommendedName>
        <fullName evidence="5">SCP domain-containing protein</fullName>
    </recommendedName>
</protein>
<organism evidence="3 4">
    <name type="scientific">Caenorhabditis nigoni</name>
    <dbReference type="NCBI Taxonomy" id="1611254"/>
    <lineage>
        <taxon>Eukaryota</taxon>
        <taxon>Metazoa</taxon>
        <taxon>Ecdysozoa</taxon>
        <taxon>Nematoda</taxon>
        <taxon>Chromadorea</taxon>
        <taxon>Rhabditida</taxon>
        <taxon>Rhabditina</taxon>
        <taxon>Rhabditomorpha</taxon>
        <taxon>Rhabditoidea</taxon>
        <taxon>Rhabditidae</taxon>
        <taxon>Peloderinae</taxon>
        <taxon>Caenorhabditis</taxon>
    </lineage>
</organism>
<sequence length="1100" mass="125710">MNFYSLSLWIIFIPFSFSDPPNLHTKFVNGINEERRSHAKKFRVPEFYELIYNPSLESAARSSDPEKLKRSFRTKSLDDVKFLTGLNSAVNDYMKSKNLKEEDREKLEALLPLQKQIGCAEAHGTSGYRCVLAPETEFRLWSTGTSKGSGCQNEYRNSDGLCVYVGLETTFASRLNNIRRKFANSLKIMEMFEVKFDSEIARLANQSEITHPFIKEAENQGFGFFQIPTYDIDEKGFEAEIKKFLHSSDTDKNKGLESSDGIPYGELISPSATIFGCQWDESQKCFQCFIGPRHSPYPILRNPLQILGTACPAGFKNDKGLCIQDKTNPKSVLRIVNEARRTAAKAFEIGNMPELTWSEDLHQTVKNWDGKNDSEIRNIWNLEKYVNWRYDSSERASLHGRLAVFLINRKLNGPRGFTIPTVPPYKGSQGSIHKDLQEMEYLNPTQTKIGCAHFTESGGAKEQFACLFGNNGNFDGFDNSKGTPGSKCPAHFKSKNGLCVDIGDPEEFLKNVNSFRKDHANSYNITDMHELIWNDDLKEIAKHATGSQSIAVTKPYRYVLLHSYHLSEDRLKSEMAALKNLGSSKREVLFKKIKDLSLRISELAEPLQKFIGCAAKDQKKADGLLCVIGPREILQPWRLENRGVRIAGTKSKYLPFIPGTNCSSGYSNSDGFCTPNNASTLSLFGTQEEFIENLNIYRRQLAKEYNTNWMFELYHSKDLQSMLDVLDWDVPWPLARVSFRYLRFRSFNSAIDKLPGEFTELKKLSQKERRIQVYQTNTTAGYLELLEPQQHLIACKVKSSEKDRFENSKEFVVCLLGPMGDLEMWSLNEGFPFDRAAFCGDSSLFYQQSGMKQKFVGVDGLCTKTPESKVSYFGNRRWFLQQANLARKDRARRYATPDMMELIWDKELEESAKNLPYDSQKPPRLYNEGFRWMKLATYNWHLDWIKEQFFDNISFKDKNEVAKWINKLKPTSIGILELFAKGQSQIGCAKRNTSAEMFILCLLGPKSEFNLIALEKEYVRGLPKKAGNRCPTGYQNDDGLCRRDQDMPPKKTKKRRTRTTTTSTSASSTTRKTKKSATSSHWNVFCILLLTSSILLIMNN</sequence>
<feature type="region of interest" description="Disordered" evidence="1">
    <location>
        <begin position="1033"/>
        <end position="1074"/>
    </location>
</feature>
<reference evidence="4" key="1">
    <citation type="submission" date="2017-10" db="EMBL/GenBank/DDBJ databases">
        <title>Rapid genome shrinkage in a self-fertile nematode reveals novel sperm competition proteins.</title>
        <authorList>
            <person name="Yin D."/>
            <person name="Schwarz E.M."/>
            <person name="Thomas C.G."/>
            <person name="Felde R.L."/>
            <person name="Korf I.F."/>
            <person name="Cutter A.D."/>
            <person name="Schartner C.M."/>
            <person name="Ralston E.J."/>
            <person name="Meyer B.J."/>
            <person name="Haag E.S."/>
        </authorList>
    </citation>
    <scope>NUCLEOTIDE SEQUENCE [LARGE SCALE GENOMIC DNA]</scope>
    <source>
        <strain evidence="4">JU1422</strain>
    </source>
</reference>